<dbReference type="AlphaFoldDB" id="A0A4P9W647"/>
<dbReference type="SMART" id="SM00320">
    <property type="entry name" value="WD40"/>
    <property type="match status" value="3"/>
</dbReference>
<feature type="compositionally biased region" description="Low complexity" evidence="2">
    <location>
        <begin position="250"/>
        <end position="262"/>
    </location>
</feature>
<feature type="compositionally biased region" description="Basic and acidic residues" evidence="2">
    <location>
        <begin position="336"/>
        <end position="345"/>
    </location>
</feature>
<dbReference type="InterPro" id="IPR036322">
    <property type="entry name" value="WD40_repeat_dom_sf"/>
</dbReference>
<feature type="region of interest" description="Disordered" evidence="2">
    <location>
        <begin position="124"/>
        <end position="144"/>
    </location>
</feature>
<dbReference type="Gene3D" id="2.130.10.10">
    <property type="entry name" value="YVTN repeat-like/Quinoprotein amine dehydrogenase"/>
    <property type="match status" value="2"/>
</dbReference>
<evidence type="ECO:0000313" key="3">
    <source>
        <dbReference type="EMBL" id="RKO87919.1"/>
    </source>
</evidence>
<dbReference type="InterPro" id="IPR001680">
    <property type="entry name" value="WD40_rpt"/>
</dbReference>
<name>A0A4P9W647_9FUNG</name>
<dbReference type="InterPro" id="IPR015943">
    <property type="entry name" value="WD40/YVTN_repeat-like_dom_sf"/>
</dbReference>
<sequence>MDNDPDRLVNTAQQQLHRPNIPSAAALQNRPRPLSLSTNPFLAGAAREAALASPATDSPSPAYDPFRDSLSPPYPAQPPLGTTAAPALGITGLGGVRELARTFDELSVPPAGPAVATPLVQKSGRDLQGTPAVPPTPSAAAFPASPAGANFPGWVSFEAPQPGTAVSPTVPAASLTIPPSSMPQSATAPSPAPSSSSSPWITPTSAVGSPKPPISPNPKPANLAASSLRKAPSISVASLHLINAASHNSLNSSAENSAGSLLTSSSNDAASSPKGSPRRPPRPVPSPRGPTSGTQDWSPPSSLNSPRRLSRSFDGGLNDRRSSALNPPNPFADEFDISRSHHSSEEDLEDSDSEMSRLAAGLGRSKALGHSASLPSLLKDKSGSATLSTGSGKVAPALPARPPKPPQVVAQPPQLPDRPAAFGSLSRAPGPSTAFDSLSRAPGPGTVYESLSHAASSSDPRASTTSEHPVSHVGTPTGVRKPPLPPRPSSPPPDVTPDSSRSMTMPVTDPSPTTAPPLPSRPNMRQYQEISDIPPLDPAPRDRFLTLRPEKVYNPDPIYVNRRPPLAEGLPNSDVLHKGGVRCFAVSGYYCCTGQQNIRIYYIPSAENMRTISVGESKIHAIAFVPTHYMEDEGHHIWVSLDRGELICADIRTGEIVDRRSAHTGTVTHILRYRGQIWTLDENGGLKIWGEDDRWVVSLSQRPRAMRVSARQTAAHIVNDRLWTAAGRTIEVRTPADDSAAPLVHREEVPTAGAITCIASDRDGNNVFTGHEDGKILVWDGSTYRRLRTVAAAVYRITSLLGIGDRHLWAGTSVGKIHVFDLKQCESWGCAKEFGAYHNSALVGEAAGRECVGEGRD</sequence>
<keyword evidence="4" id="KW-1185">Reference proteome</keyword>
<feature type="region of interest" description="Disordered" evidence="2">
    <location>
        <begin position="1"/>
        <end position="87"/>
    </location>
</feature>
<feature type="compositionally biased region" description="Low complexity" evidence="2">
    <location>
        <begin position="43"/>
        <end position="55"/>
    </location>
</feature>
<dbReference type="SUPFAM" id="SSF50978">
    <property type="entry name" value="WD40 repeat-like"/>
    <property type="match status" value="1"/>
</dbReference>
<feature type="compositionally biased region" description="Pro residues" evidence="2">
    <location>
        <begin position="210"/>
        <end position="219"/>
    </location>
</feature>
<feature type="region of interest" description="Disordered" evidence="2">
    <location>
        <begin position="250"/>
        <end position="524"/>
    </location>
</feature>
<feature type="region of interest" description="Disordered" evidence="2">
    <location>
        <begin position="164"/>
        <end position="229"/>
    </location>
</feature>
<feature type="compositionally biased region" description="Low complexity" evidence="2">
    <location>
        <begin position="289"/>
        <end position="307"/>
    </location>
</feature>
<accession>A0A4P9W647</accession>
<gene>
    <name evidence="3" type="ORF">BDK51DRAFT_41149</name>
</gene>
<dbReference type="OrthoDB" id="2248459at2759"/>
<organism evidence="3 4">
    <name type="scientific">Blyttiomyces helicus</name>
    <dbReference type="NCBI Taxonomy" id="388810"/>
    <lineage>
        <taxon>Eukaryota</taxon>
        <taxon>Fungi</taxon>
        <taxon>Fungi incertae sedis</taxon>
        <taxon>Chytridiomycota</taxon>
        <taxon>Chytridiomycota incertae sedis</taxon>
        <taxon>Chytridiomycetes</taxon>
        <taxon>Chytridiomycetes incertae sedis</taxon>
        <taxon>Blyttiomyces</taxon>
    </lineage>
</organism>
<proteinExistence type="predicted"/>
<reference evidence="4" key="1">
    <citation type="journal article" date="2018" name="Nat. Microbiol.">
        <title>Leveraging single-cell genomics to expand the fungal tree of life.</title>
        <authorList>
            <person name="Ahrendt S.R."/>
            <person name="Quandt C.A."/>
            <person name="Ciobanu D."/>
            <person name="Clum A."/>
            <person name="Salamov A."/>
            <person name="Andreopoulos B."/>
            <person name="Cheng J.F."/>
            <person name="Woyke T."/>
            <person name="Pelin A."/>
            <person name="Henrissat B."/>
            <person name="Reynolds N.K."/>
            <person name="Benny G.L."/>
            <person name="Smith M.E."/>
            <person name="James T.Y."/>
            <person name="Grigoriev I.V."/>
        </authorList>
    </citation>
    <scope>NUCLEOTIDE SEQUENCE [LARGE SCALE GENOMIC DNA]</scope>
</reference>
<keyword evidence="1" id="KW-0853">WD repeat</keyword>
<evidence type="ECO:0000256" key="2">
    <source>
        <dbReference type="SAM" id="MobiDB-lite"/>
    </source>
</evidence>
<dbReference type="Proteomes" id="UP000269721">
    <property type="component" value="Unassembled WGS sequence"/>
</dbReference>
<dbReference type="PROSITE" id="PS50082">
    <property type="entry name" value="WD_REPEATS_2"/>
    <property type="match status" value="1"/>
</dbReference>
<feature type="compositionally biased region" description="Low complexity" evidence="2">
    <location>
        <begin position="178"/>
        <end position="206"/>
    </location>
</feature>
<dbReference type="EMBL" id="KZ997069">
    <property type="protein sequence ID" value="RKO87919.1"/>
    <property type="molecule type" value="Genomic_DNA"/>
</dbReference>
<feature type="repeat" description="WD" evidence="1">
    <location>
        <begin position="755"/>
        <end position="789"/>
    </location>
</feature>
<evidence type="ECO:0000256" key="1">
    <source>
        <dbReference type="PROSITE-ProRule" id="PRU00221"/>
    </source>
</evidence>
<protein>
    <submittedName>
        <fullName evidence="3">Uncharacterized protein</fullName>
    </submittedName>
</protein>
<evidence type="ECO:0000313" key="4">
    <source>
        <dbReference type="Proteomes" id="UP000269721"/>
    </source>
</evidence>
<feature type="compositionally biased region" description="Polar residues" evidence="2">
    <location>
        <begin position="453"/>
        <end position="468"/>
    </location>
</feature>
<feature type="compositionally biased region" description="Pro residues" evidence="2">
    <location>
        <begin position="482"/>
        <end position="495"/>
    </location>
</feature>